<feature type="region of interest" description="Disordered" evidence="1">
    <location>
        <begin position="33"/>
        <end position="56"/>
    </location>
</feature>
<dbReference type="EnsemblMetazoa" id="AMEC007656-RA">
    <property type="protein sequence ID" value="AMEC007656-PA"/>
    <property type="gene ID" value="AMEC007656"/>
</dbReference>
<protein>
    <submittedName>
        <fullName evidence="2">Uncharacterized protein</fullName>
    </submittedName>
</protein>
<accession>A0A182TSS2</accession>
<evidence type="ECO:0000313" key="3">
    <source>
        <dbReference type="Proteomes" id="UP000075902"/>
    </source>
</evidence>
<evidence type="ECO:0000313" key="2">
    <source>
        <dbReference type="EnsemblMetazoa" id="AMEC007656-PA"/>
    </source>
</evidence>
<feature type="compositionally biased region" description="Basic residues" evidence="1">
    <location>
        <begin position="37"/>
        <end position="49"/>
    </location>
</feature>
<sequence length="125" mass="14081">MFQEKFQRYVRHTTPVLRWWIAARQDGLPVPTCTKAHQSRRRPRGRRRTPAWGGGAARTTMTTVSMHLLLMLLLCVSRDSTAGTVSAYSLSPGKDIKCKTCFQPANDGIPQSILLLRSICCLHEN</sequence>
<dbReference type="VEuPathDB" id="VectorBase:AMEC007656"/>
<proteinExistence type="predicted"/>
<reference evidence="2" key="2">
    <citation type="submission" date="2020-05" db="UniProtKB">
        <authorList>
            <consortium name="EnsemblMetazoa"/>
        </authorList>
    </citation>
    <scope>IDENTIFICATION</scope>
    <source>
        <strain evidence="2">CM1001059</strain>
    </source>
</reference>
<dbReference type="AlphaFoldDB" id="A0A182TSS2"/>
<name>A0A182TSS2_9DIPT</name>
<reference evidence="3" key="1">
    <citation type="submission" date="2014-01" db="EMBL/GenBank/DDBJ databases">
        <title>The Genome Sequence of Anopheles melas CM1001059_A (V2).</title>
        <authorList>
            <consortium name="The Broad Institute Genomics Platform"/>
            <person name="Neafsey D.E."/>
            <person name="Besansky N."/>
            <person name="Howell P."/>
            <person name="Walton C."/>
            <person name="Young S.K."/>
            <person name="Zeng Q."/>
            <person name="Gargeya S."/>
            <person name="Fitzgerald M."/>
            <person name="Haas B."/>
            <person name="Abouelleil A."/>
            <person name="Allen A.W."/>
            <person name="Alvarado L."/>
            <person name="Arachchi H.M."/>
            <person name="Berlin A.M."/>
            <person name="Chapman S.B."/>
            <person name="Gainer-Dewar J."/>
            <person name="Goldberg J."/>
            <person name="Griggs A."/>
            <person name="Gujja S."/>
            <person name="Hansen M."/>
            <person name="Howarth C."/>
            <person name="Imamovic A."/>
            <person name="Ireland A."/>
            <person name="Larimer J."/>
            <person name="McCowan C."/>
            <person name="Murphy C."/>
            <person name="Pearson M."/>
            <person name="Poon T.W."/>
            <person name="Priest M."/>
            <person name="Roberts A."/>
            <person name="Saif S."/>
            <person name="Shea T."/>
            <person name="Sisk P."/>
            <person name="Sykes S."/>
            <person name="Wortman J."/>
            <person name="Nusbaum C."/>
            <person name="Birren B."/>
        </authorList>
    </citation>
    <scope>NUCLEOTIDE SEQUENCE [LARGE SCALE GENOMIC DNA]</scope>
    <source>
        <strain evidence="3">CM1001059</strain>
    </source>
</reference>
<keyword evidence="3" id="KW-1185">Reference proteome</keyword>
<organism evidence="2 3">
    <name type="scientific">Anopheles melas</name>
    <dbReference type="NCBI Taxonomy" id="34690"/>
    <lineage>
        <taxon>Eukaryota</taxon>
        <taxon>Metazoa</taxon>
        <taxon>Ecdysozoa</taxon>
        <taxon>Arthropoda</taxon>
        <taxon>Hexapoda</taxon>
        <taxon>Insecta</taxon>
        <taxon>Pterygota</taxon>
        <taxon>Neoptera</taxon>
        <taxon>Endopterygota</taxon>
        <taxon>Diptera</taxon>
        <taxon>Nematocera</taxon>
        <taxon>Culicoidea</taxon>
        <taxon>Culicidae</taxon>
        <taxon>Anophelinae</taxon>
        <taxon>Anopheles</taxon>
    </lineage>
</organism>
<evidence type="ECO:0000256" key="1">
    <source>
        <dbReference type="SAM" id="MobiDB-lite"/>
    </source>
</evidence>
<dbReference type="Proteomes" id="UP000075902">
    <property type="component" value="Unassembled WGS sequence"/>
</dbReference>